<gene>
    <name evidence="3" type="primary">IKBIP</name>
</gene>
<dbReference type="Gene3D" id="1.10.287.1490">
    <property type="match status" value="1"/>
</dbReference>
<evidence type="ECO:0000313" key="3">
    <source>
        <dbReference type="Ensembl" id="ENSELUP00000000280.2"/>
    </source>
</evidence>
<dbReference type="OMA" id="QAERTMV"/>
<sequence length="387" mass="43006">MPNNEVKQRKKATSQKQHDEPAERSNNIFEDETKKAKAKEGYCLTEIKSSSQSSLDLKTITCLLTLVVCVALTWVVLQQNARVFDVEEKYKLLSRKTAGLLGIQEEVIEVSKKCNSVQNLLDHLGDQPGGLLPHLEAMERDVTQLKEWASGLTEKRGMLQDSMAALKDAVGKIEGRTSAITTDVNNKLASVRTDVRRMDGLQSEVGSLLEKVRGLEERAAQAERTMVKRIGDLLASSIDRIQGLKAASERNAQGLEQLKRRLPEMYAADQQLSERLRELEGGRARLVRTVTFAGDLKPKVAAIKRDFGAMAPQVDELTLRIGRLAEDLTKREKDIAELRHMFANLSAVEGDLGVVTQQLSQMDVGGEMLLQQESVTEAFTKPREGEL</sequence>
<dbReference type="Bgee" id="ENSELUG00000001887">
    <property type="expression patterns" value="Expressed in testis and 14 other cell types or tissues"/>
</dbReference>
<feature type="coiled-coil region" evidence="1">
    <location>
        <begin position="198"/>
        <end position="225"/>
    </location>
</feature>
<evidence type="ECO:0000313" key="4">
    <source>
        <dbReference type="Proteomes" id="UP000265140"/>
    </source>
</evidence>
<organism evidence="3 4">
    <name type="scientific">Esox lucius</name>
    <name type="common">Northern pike</name>
    <dbReference type="NCBI Taxonomy" id="8010"/>
    <lineage>
        <taxon>Eukaryota</taxon>
        <taxon>Metazoa</taxon>
        <taxon>Chordata</taxon>
        <taxon>Craniata</taxon>
        <taxon>Vertebrata</taxon>
        <taxon>Euteleostomi</taxon>
        <taxon>Actinopterygii</taxon>
        <taxon>Neopterygii</taxon>
        <taxon>Teleostei</taxon>
        <taxon>Protacanthopterygii</taxon>
        <taxon>Esociformes</taxon>
        <taxon>Esocidae</taxon>
        <taxon>Esox</taxon>
    </lineage>
</organism>
<evidence type="ECO:0000256" key="2">
    <source>
        <dbReference type="SAM" id="MobiDB-lite"/>
    </source>
</evidence>
<accession>A0A3P8X7F9</accession>
<evidence type="ECO:0008006" key="5">
    <source>
        <dbReference type="Google" id="ProtNLM"/>
    </source>
</evidence>
<name>A0A3P8X7F9_ESOLU</name>
<dbReference type="PANTHER" id="PTHR21734">
    <property type="entry name" value="INHIBITOR OF NUCLEAR FACTOR KAPPA-B KINASE-INTERACTING PROTEIN"/>
    <property type="match status" value="1"/>
</dbReference>
<dbReference type="Proteomes" id="UP000265140">
    <property type="component" value="Chromosome 23"/>
</dbReference>
<keyword evidence="4" id="KW-1185">Reference proteome</keyword>
<dbReference type="Ensembl" id="ENSELUT00000019327.3">
    <property type="protein sequence ID" value="ENSELUP00000000280.2"/>
    <property type="gene ID" value="ENSELUG00000001887.3"/>
</dbReference>
<dbReference type="GeneTree" id="ENSGT00500000045001"/>
<dbReference type="SUPFAM" id="SSF57997">
    <property type="entry name" value="Tropomyosin"/>
    <property type="match status" value="1"/>
</dbReference>
<reference evidence="4" key="1">
    <citation type="journal article" date="2014" name="PLoS ONE">
        <title>The genome and linkage map of the northern pike (Esox lucius): conserved synteny revealed between the salmonid sister group and the Neoteleostei.</title>
        <authorList>
            <person name="Rondeau E.B."/>
            <person name="Minkley D.R."/>
            <person name="Leong J.S."/>
            <person name="Messmer A.M."/>
            <person name="Jantzen J.R."/>
            <person name="von Schalburg K.R."/>
            <person name="Lemon C."/>
            <person name="Bird N.H."/>
            <person name="Koop B.F."/>
        </authorList>
    </citation>
    <scope>NUCLEOTIDE SEQUENCE</scope>
</reference>
<dbReference type="AlphaFoldDB" id="A0A3P8X7F9"/>
<keyword evidence="1" id="KW-0175">Coiled coil</keyword>
<proteinExistence type="predicted"/>
<dbReference type="InterPro" id="IPR024152">
    <property type="entry name" value="Inh_kappa-B_kinase-int"/>
</dbReference>
<protein>
    <recommendedName>
        <fullName evidence="5">IKBKB interacting protein</fullName>
    </recommendedName>
</protein>
<evidence type="ECO:0000256" key="1">
    <source>
        <dbReference type="SAM" id="Coils"/>
    </source>
</evidence>
<reference evidence="3" key="3">
    <citation type="submission" date="2025-08" db="UniProtKB">
        <authorList>
            <consortium name="Ensembl"/>
        </authorList>
    </citation>
    <scope>IDENTIFICATION</scope>
</reference>
<feature type="region of interest" description="Disordered" evidence="2">
    <location>
        <begin position="1"/>
        <end position="30"/>
    </location>
</feature>
<dbReference type="PANTHER" id="PTHR21734:SF10">
    <property type="entry name" value="INHIBITOR OF NUCLEAR FACTOR KAPPA-B KINASE-INTERACTING PROTEIN"/>
    <property type="match status" value="1"/>
</dbReference>
<reference evidence="3" key="4">
    <citation type="submission" date="2025-09" db="UniProtKB">
        <authorList>
            <consortium name="Ensembl"/>
        </authorList>
    </citation>
    <scope>IDENTIFICATION</scope>
</reference>
<reference evidence="3" key="2">
    <citation type="submission" date="2020-02" db="EMBL/GenBank/DDBJ databases">
        <title>Esox lucius (northern pike) genome, fEsoLuc1, primary haplotype.</title>
        <authorList>
            <person name="Myers G."/>
            <person name="Karagic N."/>
            <person name="Meyer A."/>
            <person name="Pippel M."/>
            <person name="Reichard M."/>
            <person name="Winkler S."/>
            <person name="Tracey A."/>
            <person name="Sims Y."/>
            <person name="Howe K."/>
            <person name="Rhie A."/>
            <person name="Formenti G."/>
            <person name="Durbin R."/>
            <person name="Fedrigo O."/>
            <person name="Jarvis E.D."/>
        </authorList>
    </citation>
    <scope>NUCLEOTIDE SEQUENCE [LARGE SCALE GENOMIC DNA]</scope>
</reference>